<reference evidence="2" key="1">
    <citation type="submission" date="2017-01" db="EMBL/GenBank/DDBJ databases">
        <authorList>
            <person name="Varghese N."/>
            <person name="Submissions S."/>
        </authorList>
    </citation>
    <scope>NUCLEOTIDE SEQUENCE [LARGE SCALE GENOMIC DNA]</scope>
    <source>
        <strain evidence="2">DSM 46698</strain>
    </source>
</reference>
<gene>
    <name evidence="1" type="ORF">SAMN05421761_1177</name>
</gene>
<accession>A0A1N7PJX2</accession>
<evidence type="ECO:0000313" key="2">
    <source>
        <dbReference type="Proteomes" id="UP000186026"/>
    </source>
</evidence>
<sequence>MRVVQEFVKDDIRISIFSWNNKYLIKFELGPMEQTFKIPEMDVLDETDLNTFYESDFFEAVKLRFKEMGQSFQKQLENL</sequence>
<dbReference type="AlphaFoldDB" id="A0A1N7PJX2"/>
<organism evidence="1 2">
    <name type="scientific">Belliella pelovolcani</name>
    <dbReference type="NCBI Taxonomy" id="529505"/>
    <lineage>
        <taxon>Bacteria</taxon>
        <taxon>Pseudomonadati</taxon>
        <taxon>Bacteroidota</taxon>
        <taxon>Cytophagia</taxon>
        <taxon>Cytophagales</taxon>
        <taxon>Cyclobacteriaceae</taxon>
        <taxon>Belliella</taxon>
    </lineage>
</organism>
<proteinExistence type="predicted"/>
<keyword evidence="2" id="KW-1185">Reference proteome</keyword>
<evidence type="ECO:0000313" key="1">
    <source>
        <dbReference type="EMBL" id="SIT10892.1"/>
    </source>
</evidence>
<dbReference type="STRING" id="529505.SAMN05421761_1177"/>
<dbReference type="Proteomes" id="UP000186026">
    <property type="component" value="Unassembled WGS sequence"/>
</dbReference>
<dbReference type="EMBL" id="FTOP01000017">
    <property type="protein sequence ID" value="SIT10892.1"/>
    <property type="molecule type" value="Genomic_DNA"/>
</dbReference>
<protein>
    <submittedName>
        <fullName evidence="1">Uncharacterized protein</fullName>
    </submittedName>
</protein>
<dbReference type="RefSeq" id="WP_076502699.1">
    <property type="nucleotide sequence ID" value="NZ_FTOP01000017.1"/>
</dbReference>
<name>A0A1N7PJX2_9BACT</name>
<dbReference type="OrthoDB" id="1467713at2"/>